<name>A0AA86U6Z0_9EUKA</name>
<dbReference type="InterPro" id="IPR013128">
    <property type="entry name" value="Peptidase_C1A"/>
</dbReference>
<proteinExistence type="inferred from homology"/>
<dbReference type="InterPro" id="IPR038765">
    <property type="entry name" value="Papain-like_cys_pep_sf"/>
</dbReference>
<dbReference type="InterPro" id="IPR000668">
    <property type="entry name" value="Peptidase_C1A_C"/>
</dbReference>
<dbReference type="GO" id="GO:0008234">
    <property type="term" value="F:cysteine-type peptidase activity"/>
    <property type="evidence" value="ECO:0007669"/>
    <property type="project" value="InterPro"/>
</dbReference>
<comment type="similarity">
    <text evidence="1">Belongs to the peptidase C1 family.</text>
</comment>
<dbReference type="PANTHER" id="PTHR12411">
    <property type="entry name" value="CYSTEINE PROTEASE FAMILY C1-RELATED"/>
    <property type="match status" value="1"/>
</dbReference>
<protein>
    <submittedName>
        <fullName evidence="3">Cathepsin B</fullName>
    </submittedName>
    <submittedName>
        <fullName evidence="4">Cathepsin_B</fullName>
    </submittedName>
</protein>
<dbReference type="InterPro" id="IPR025660">
    <property type="entry name" value="Pept_his_AS"/>
</dbReference>
<dbReference type="SUPFAM" id="SSF54001">
    <property type="entry name" value="Cysteine proteinases"/>
    <property type="match status" value="1"/>
</dbReference>
<sequence>MLSSQKHPAPTQQYTAQCVVISRGYRQNNAWSQRKVTIQQSYQYIHIYYRHFCYFIALNIHLQDVLCISIFSVMNRFGPKFLWDKIINITTFSQLDVSGSKICPIVPLHLSMFVIATALNKEYHSQEILDMLKSIPDMTWAPAIPARFRGITVEEMKSLYTKNTQRFHAAPKMTYRAAKDLPASFSWLNEKPECLKVRDQGQCGSCWAMSVVGSFSDNRCISGKDATRVTYSEQYELSCDHVDRGCMGGSLSSDMSFLKKTGVPTDKCVSYKSGKDGVKHVCPRKCDDGSEIDMHEKIVSFANVCQGEESIKAALTQGTIQTGFTVYQDFNYYTGGIYQHKFGASEGGHAVVIVGYGEENGVKYWDVRNSWGTSWGENGYFRIIRGKNECDFETECYLQTV</sequence>
<evidence type="ECO:0000259" key="2">
    <source>
        <dbReference type="SMART" id="SM00645"/>
    </source>
</evidence>
<organism evidence="3">
    <name type="scientific">Hexamita inflata</name>
    <dbReference type="NCBI Taxonomy" id="28002"/>
    <lineage>
        <taxon>Eukaryota</taxon>
        <taxon>Metamonada</taxon>
        <taxon>Diplomonadida</taxon>
        <taxon>Hexamitidae</taxon>
        <taxon>Hexamitinae</taxon>
        <taxon>Hexamita</taxon>
    </lineage>
</organism>
<dbReference type="EMBL" id="CATOUU010000716">
    <property type="protein sequence ID" value="CAI9943464.1"/>
    <property type="molecule type" value="Genomic_DNA"/>
</dbReference>
<dbReference type="Gene3D" id="3.90.70.10">
    <property type="entry name" value="Cysteine proteinases"/>
    <property type="match status" value="1"/>
</dbReference>
<feature type="domain" description="Peptidase C1A papain C-terminal" evidence="2">
    <location>
        <begin position="181"/>
        <end position="400"/>
    </location>
</feature>
<gene>
    <name evidence="3" type="ORF">HINF_LOCUS31109</name>
    <name evidence="4" type="ORF">HINF_LOCUS39016</name>
</gene>
<accession>A0AA86U6Z0</accession>
<evidence type="ECO:0000313" key="5">
    <source>
        <dbReference type="Proteomes" id="UP001642409"/>
    </source>
</evidence>
<dbReference type="PROSITE" id="PS00639">
    <property type="entry name" value="THIOL_PROTEASE_HIS"/>
    <property type="match status" value="1"/>
</dbReference>
<dbReference type="AlphaFoldDB" id="A0AA86U6Z0"/>
<keyword evidence="5" id="KW-1185">Reference proteome</keyword>
<dbReference type="EMBL" id="CAXDID020000150">
    <property type="protein sequence ID" value="CAL6041363.1"/>
    <property type="molecule type" value="Genomic_DNA"/>
</dbReference>
<dbReference type="GO" id="GO:0006508">
    <property type="term" value="P:proteolysis"/>
    <property type="evidence" value="ECO:0007669"/>
    <property type="project" value="InterPro"/>
</dbReference>
<comment type="caution">
    <text evidence="3">The sequence shown here is derived from an EMBL/GenBank/DDBJ whole genome shotgun (WGS) entry which is preliminary data.</text>
</comment>
<dbReference type="Pfam" id="PF00112">
    <property type="entry name" value="Peptidase_C1"/>
    <property type="match status" value="1"/>
</dbReference>
<evidence type="ECO:0000256" key="1">
    <source>
        <dbReference type="ARBA" id="ARBA00008455"/>
    </source>
</evidence>
<reference evidence="3" key="1">
    <citation type="submission" date="2023-06" db="EMBL/GenBank/DDBJ databases">
        <authorList>
            <person name="Kurt Z."/>
        </authorList>
    </citation>
    <scope>NUCLEOTIDE SEQUENCE</scope>
</reference>
<dbReference type="Proteomes" id="UP001642409">
    <property type="component" value="Unassembled WGS sequence"/>
</dbReference>
<dbReference type="PRINTS" id="PR00705">
    <property type="entry name" value="PAPAIN"/>
</dbReference>
<dbReference type="InterPro" id="IPR000169">
    <property type="entry name" value="Pept_cys_AS"/>
</dbReference>
<reference evidence="4 5" key="2">
    <citation type="submission" date="2024-07" db="EMBL/GenBank/DDBJ databases">
        <authorList>
            <person name="Akdeniz Z."/>
        </authorList>
    </citation>
    <scope>NUCLEOTIDE SEQUENCE [LARGE SCALE GENOMIC DNA]</scope>
</reference>
<dbReference type="SMART" id="SM00645">
    <property type="entry name" value="Pept_C1"/>
    <property type="match status" value="1"/>
</dbReference>
<evidence type="ECO:0000313" key="3">
    <source>
        <dbReference type="EMBL" id="CAI9943464.1"/>
    </source>
</evidence>
<dbReference type="PROSITE" id="PS00139">
    <property type="entry name" value="THIOL_PROTEASE_CYS"/>
    <property type="match status" value="1"/>
</dbReference>
<evidence type="ECO:0000313" key="4">
    <source>
        <dbReference type="EMBL" id="CAL6041363.1"/>
    </source>
</evidence>